<feature type="non-terminal residue" evidence="1">
    <location>
        <position position="90"/>
    </location>
</feature>
<accession>X1TSI6</accession>
<dbReference type="EMBL" id="BARW01013724">
    <property type="protein sequence ID" value="GAI82964.1"/>
    <property type="molecule type" value="Genomic_DNA"/>
</dbReference>
<comment type="caution">
    <text evidence="1">The sequence shown here is derived from an EMBL/GenBank/DDBJ whole genome shotgun (WGS) entry which is preliminary data.</text>
</comment>
<reference evidence="1" key="1">
    <citation type="journal article" date="2014" name="Front. Microbiol.">
        <title>High frequency of phylogenetically diverse reductive dehalogenase-homologous genes in deep subseafloor sedimentary metagenomes.</title>
        <authorList>
            <person name="Kawai M."/>
            <person name="Futagami T."/>
            <person name="Toyoda A."/>
            <person name="Takaki Y."/>
            <person name="Nishi S."/>
            <person name="Hori S."/>
            <person name="Arai W."/>
            <person name="Tsubouchi T."/>
            <person name="Morono Y."/>
            <person name="Uchiyama I."/>
            <person name="Ito T."/>
            <person name="Fujiyama A."/>
            <person name="Inagaki F."/>
            <person name="Takami H."/>
        </authorList>
    </citation>
    <scope>NUCLEOTIDE SEQUENCE</scope>
    <source>
        <strain evidence="1">Expedition CK06-06</strain>
    </source>
</reference>
<protein>
    <submittedName>
        <fullName evidence="1">Uncharacterized protein</fullName>
    </submittedName>
</protein>
<proteinExistence type="predicted"/>
<gene>
    <name evidence="1" type="ORF">S12H4_24936</name>
</gene>
<name>X1TSI6_9ZZZZ</name>
<dbReference type="AlphaFoldDB" id="X1TSI6"/>
<organism evidence="1">
    <name type="scientific">marine sediment metagenome</name>
    <dbReference type="NCBI Taxonomy" id="412755"/>
    <lineage>
        <taxon>unclassified sequences</taxon>
        <taxon>metagenomes</taxon>
        <taxon>ecological metagenomes</taxon>
    </lineage>
</organism>
<sequence length="90" mass="9799">MEIHFFWLVDANAPDAAKFVRWGFQYKATAVGEAVAGVGTSVTQDIANLHAAKYTAGTMIETTMTTKLLGSALTVHDQMALRFYRDGDAD</sequence>
<evidence type="ECO:0000313" key="1">
    <source>
        <dbReference type="EMBL" id="GAI82964.1"/>
    </source>
</evidence>